<keyword evidence="3" id="KW-0735">Signal-anchor</keyword>
<evidence type="ECO:0000313" key="6">
    <source>
        <dbReference type="EMBL" id="EFJ24610.1"/>
    </source>
</evidence>
<dbReference type="OMA" id="WPAGICE"/>
<dbReference type="InParanoid" id="D8RT30"/>
<feature type="domain" description="Exostosin GT47" evidence="5">
    <location>
        <begin position="101"/>
        <end position="425"/>
    </location>
</feature>
<dbReference type="GO" id="GO:0000139">
    <property type="term" value="C:Golgi membrane"/>
    <property type="evidence" value="ECO:0007669"/>
    <property type="project" value="UniProtKB-SubCell"/>
</dbReference>
<name>D8RT30_SELML</name>
<keyword evidence="6" id="KW-0808">Transferase</keyword>
<comment type="subcellular location">
    <subcellularLocation>
        <location evidence="1">Golgi apparatus membrane</location>
        <topology evidence="1">Single-pass type II membrane protein</topology>
    </subcellularLocation>
</comment>
<evidence type="ECO:0000313" key="7">
    <source>
        <dbReference type="Proteomes" id="UP000001514"/>
    </source>
</evidence>
<evidence type="ECO:0000259" key="5">
    <source>
        <dbReference type="Pfam" id="PF03016"/>
    </source>
</evidence>
<dbReference type="EMBL" id="GL377589">
    <property type="protein sequence ID" value="EFJ24610.1"/>
    <property type="molecule type" value="Genomic_DNA"/>
</dbReference>
<dbReference type="PANTHER" id="PTHR11062">
    <property type="entry name" value="EXOSTOSIN HEPARAN SULFATE GLYCOSYLTRANSFERASE -RELATED"/>
    <property type="match status" value="1"/>
</dbReference>
<reference evidence="6 7" key="1">
    <citation type="journal article" date="2011" name="Science">
        <title>The Selaginella genome identifies genetic changes associated with the evolution of vascular plants.</title>
        <authorList>
            <person name="Banks J.A."/>
            <person name="Nishiyama T."/>
            <person name="Hasebe M."/>
            <person name="Bowman J.L."/>
            <person name="Gribskov M."/>
            <person name="dePamphilis C."/>
            <person name="Albert V.A."/>
            <person name="Aono N."/>
            <person name="Aoyama T."/>
            <person name="Ambrose B.A."/>
            <person name="Ashton N.W."/>
            <person name="Axtell M.J."/>
            <person name="Barker E."/>
            <person name="Barker M.S."/>
            <person name="Bennetzen J.L."/>
            <person name="Bonawitz N.D."/>
            <person name="Chapple C."/>
            <person name="Cheng C."/>
            <person name="Correa L.G."/>
            <person name="Dacre M."/>
            <person name="DeBarry J."/>
            <person name="Dreyer I."/>
            <person name="Elias M."/>
            <person name="Engstrom E.M."/>
            <person name="Estelle M."/>
            <person name="Feng L."/>
            <person name="Finet C."/>
            <person name="Floyd S.K."/>
            <person name="Frommer W.B."/>
            <person name="Fujita T."/>
            <person name="Gramzow L."/>
            <person name="Gutensohn M."/>
            <person name="Harholt J."/>
            <person name="Hattori M."/>
            <person name="Heyl A."/>
            <person name="Hirai T."/>
            <person name="Hiwatashi Y."/>
            <person name="Ishikawa M."/>
            <person name="Iwata M."/>
            <person name="Karol K.G."/>
            <person name="Koehler B."/>
            <person name="Kolukisaoglu U."/>
            <person name="Kubo M."/>
            <person name="Kurata T."/>
            <person name="Lalonde S."/>
            <person name="Li K."/>
            <person name="Li Y."/>
            <person name="Litt A."/>
            <person name="Lyons E."/>
            <person name="Manning G."/>
            <person name="Maruyama T."/>
            <person name="Michael T.P."/>
            <person name="Mikami K."/>
            <person name="Miyazaki S."/>
            <person name="Morinaga S."/>
            <person name="Murata T."/>
            <person name="Mueller-Roeber B."/>
            <person name="Nelson D.R."/>
            <person name="Obara M."/>
            <person name="Oguri Y."/>
            <person name="Olmstead R.G."/>
            <person name="Onodera N."/>
            <person name="Petersen B.L."/>
            <person name="Pils B."/>
            <person name="Prigge M."/>
            <person name="Rensing S.A."/>
            <person name="Riano-Pachon D.M."/>
            <person name="Roberts A.W."/>
            <person name="Sato Y."/>
            <person name="Scheller H.V."/>
            <person name="Schulz B."/>
            <person name="Schulz C."/>
            <person name="Shakirov E.V."/>
            <person name="Shibagaki N."/>
            <person name="Shinohara N."/>
            <person name="Shippen D.E."/>
            <person name="Soerensen I."/>
            <person name="Sotooka R."/>
            <person name="Sugimoto N."/>
            <person name="Sugita M."/>
            <person name="Sumikawa N."/>
            <person name="Tanurdzic M."/>
            <person name="Theissen G."/>
            <person name="Ulvskov P."/>
            <person name="Wakazuki S."/>
            <person name="Weng J.K."/>
            <person name="Willats W.W."/>
            <person name="Wipf D."/>
            <person name="Wolf P.G."/>
            <person name="Yang L."/>
            <person name="Zimmer A.D."/>
            <person name="Zhu Q."/>
            <person name="Mitros T."/>
            <person name="Hellsten U."/>
            <person name="Loque D."/>
            <person name="Otillar R."/>
            <person name="Salamov A."/>
            <person name="Schmutz J."/>
            <person name="Shapiro H."/>
            <person name="Lindquist E."/>
            <person name="Lucas S."/>
            <person name="Rokhsar D."/>
            <person name="Grigoriev I.V."/>
        </authorList>
    </citation>
    <scope>NUCLEOTIDE SEQUENCE [LARGE SCALE GENOMIC DNA]</scope>
</reference>
<dbReference type="Proteomes" id="UP000001514">
    <property type="component" value="Unassembled WGS sequence"/>
</dbReference>
<dbReference type="InterPro" id="IPR040911">
    <property type="entry name" value="Exostosin_GT47"/>
</dbReference>
<keyword evidence="3" id="KW-0812">Transmembrane</keyword>
<evidence type="ECO:0000256" key="2">
    <source>
        <dbReference type="ARBA" id="ARBA00010271"/>
    </source>
</evidence>
<proteinExistence type="inferred from homology"/>
<dbReference type="OrthoDB" id="1924787at2759"/>
<dbReference type="GeneID" id="9658050"/>
<dbReference type="KEGG" id="smo:SELMODRAFT_451119"/>
<accession>D8RT30</accession>
<evidence type="ECO:0000256" key="3">
    <source>
        <dbReference type="ARBA" id="ARBA00022968"/>
    </source>
</evidence>
<dbReference type="PANTHER" id="PTHR11062:SF58">
    <property type="entry name" value="XYLOGLUCAN GALACTOSYLTRANSFERASE GT19-RELATED"/>
    <property type="match status" value="1"/>
</dbReference>
<keyword evidence="7" id="KW-1185">Reference proteome</keyword>
<protein>
    <submittedName>
        <fullName evidence="6">Galactosyltransferase-like protein</fullName>
    </submittedName>
</protein>
<organism evidence="7">
    <name type="scientific">Selaginella moellendorffii</name>
    <name type="common">Spikemoss</name>
    <dbReference type="NCBI Taxonomy" id="88036"/>
    <lineage>
        <taxon>Eukaryota</taxon>
        <taxon>Viridiplantae</taxon>
        <taxon>Streptophyta</taxon>
        <taxon>Embryophyta</taxon>
        <taxon>Tracheophyta</taxon>
        <taxon>Lycopodiopsida</taxon>
        <taxon>Selaginellales</taxon>
        <taxon>Selaginellaceae</taxon>
        <taxon>Selaginella</taxon>
    </lineage>
</organism>
<dbReference type="GO" id="GO:0016757">
    <property type="term" value="F:glycosyltransferase activity"/>
    <property type="evidence" value="ECO:0007669"/>
    <property type="project" value="UniProtKB-KW"/>
</dbReference>
<dbReference type="InterPro" id="IPR004263">
    <property type="entry name" value="Exostosin"/>
</dbReference>
<evidence type="ECO:0000256" key="1">
    <source>
        <dbReference type="ARBA" id="ARBA00004323"/>
    </source>
</evidence>
<keyword evidence="6" id="KW-0328">Glycosyltransferase</keyword>
<sequence length="500" mass="57889">MMALRVKFSSSSSRKLLLSSEGGASFLLTCCIFFCMSASFGTYWAFSSSYRLHPIKFLTFPEQHKSSSAFFEEVTNRDRARHPFSRGDHHEFPDGQDLHSCQGRRVFMYELPRKFNLEVLEKCDKMVSWLTFCDHFINHGFGKALAGANSSWYATDPYMLEVIFHERMRRYRCLVNSPREADAFFIPYYAGLDALRFLYGADNLNRHEQGVDLVKFLEANYSWSWRRNLGHDHFMVTGRTAWDFASYRGKSSWGTSLRLLKQMENVTTLVMERRPWDRTEQAIPYPTSFHPATKSELQAWIERVKASPRTNFMSFAGAPRPQQNESIRGILFEQCRKSRSCEAVNCSKLRCAHNPLPIAEKLLSSIFCLQPQGDTSTRRSSFDSLVCGCIPVFFHADSAYTQYTWHLPRERESYSVFIPEEEIRRDGLEVEEFLRSKFSSQRIGELQRNIRKIIPRLLYTGKPWSSGDGGRDSLDGEDDAFDVSVKEMVEKSQRTQFSST</sequence>
<dbReference type="Pfam" id="PF03016">
    <property type="entry name" value="Exostosin_GT47"/>
    <property type="match status" value="1"/>
</dbReference>
<dbReference type="Gramene" id="EFJ24610">
    <property type="protein sequence ID" value="EFJ24610"/>
    <property type="gene ID" value="SELMODRAFT_451119"/>
</dbReference>
<comment type="similarity">
    <text evidence="2">Belongs to the glycosyltransferase 47 family.</text>
</comment>
<keyword evidence="4" id="KW-0333">Golgi apparatus</keyword>
<evidence type="ECO:0000256" key="4">
    <source>
        <dbReference type="ARBA" id="ARBA00023034"/>
    </source>
</evidence>
<dbReference type="AlphaFoldDB" id="D8RT30"/>
<gene>
    <name evidence="6" type="primary">GT47A6-1</name>
    <name evidence="6" type="ORF">SELMODRAFT_451119</name>
</gene>
<dbReference type="eggNOG" id="KOG1021">
    <property type="taxonomic scope" value="Eukaryota"/>
</dbReference>
<dbReference type="HOGENOM" id="CLU_012659_4_1_1"/>